<dbReference type="WBParaSite" id="PSU_v2.g4346.t1">
    <property type="protein sequence ID" value="PSU_v2.g4346.t1"/>
    <property type="gene ID" value="PSU_v2.g4346"/>
</dbReference>
<accession>A0A914YUP9</accession>
<proteinExistence type="predicted"/>
<organism evidence="1 2">
    <name type="scientific">Panagrolaimus superbus</name>
    <dbReference type="NCBI Taxonomy" id="310955"/>
    <lineage>
        <taxon>Eukaryota</taxon>
        <taxon>Metazoa</taxon>
        <taxon>Ecdysozoa</taxon>
        <taxon>Nematoda</taxon>
        <taxon>Chromadorea</taxon>
        <taxon>Rhabditida</taxon>
        <taxon>Tylenchina</taxon>
        <taxon>Panagrolaimomorpha</taxon>
        <taxon>Panagrolaimoidea</taxon>
        <taxon>Panagrolaimidae</taxon>
        <taxon>Panagrolaimus</taxon>
    </lineage>
</organism>
<name>A0A914YUP9_9BILA</name>
<evidence type="ECO:0000313" key="1">
    <source>
        <dbReference type="Proteomes" id="UP000887577"/>
    </source>
</evidence>
<keyword evidence="1" id="KW-1185">Reference proteome</keyword>
<sequence>MAENNLLETIKIPSYPPQSIFPSDVLKWMKYNALKYPRQALKLMQMNKYFIYNEFPYFCIQDLVSPFIENNDEWFIKRLNGEWESGIEFNDLPNNIWLTDSLIIDKINFIPQLLSKIIVFDIKELSLTSKNDYETMHFSDFKILTSNGFNLIQRVYFTKIIILDEINDEIVPFDEILDQLPNVTFLSLNCKYLQSNASKIIPKLILSKLQRLILIKVPDSFDFETLLNALKEKPDLYVRLNFKDVLSMNYCSQLQQFIDKIIDTGLTEYFPPRFDFPGITHESSDALKKLRRKYKIYMFNKKLVADNFVDTEIE</sequence>
<evidence type="ECO:0000313" key="2">
    <source>
        <dbReference type="WBParaSite" id="PSU_v2.g4346.t1"/>
    </source>
</evidence>
<dbReference type="AlphaFoldDB" id="A0A914YUP9"/>
<reference evidence="2" key="1">
    <citation type="submission" date="2022-11" db="UniProtKB">
        <authorList>
            <consortium name="WormBaseParasite"/>
        </authorList>
    </citation>
    <scope>IDENTIFICATION</scope>
</reference>
<dbReference type="Proteomes" id="UP000887577">
    <property type="component" value="Unplaced"/>
</dbReference>
<protein>
    <submittedName>
        <fullName evidence="2">Uncharacterized protein</fullName>
    </submittedName>
</protein>